<evidence type="ECO:0000256" key="2">
    <source>
        <dbReference type="ARBA" id="ARBA00022630"/>
    </source>
</evidence>
<dbReference type="AlphaFoldDB" id="A0A9P6RIB2"/>
<accession>A0A9P6RIB2</accession>
<dbReference type="PANTHER" id="PTHR47356:SF2">
    <property type="entry name" value="FAD-BINDING DOMAIN-CONTAINING PROTEIN-RELATED"/>
    <property type="match status" value="1"/>
</dbReference>
<evidence type="ECO:0000256" key="3">
    <source>
        <dbReference type="ARBA" id="ARBA00022827"/>
    </source>
</evidence>
<dbReference type="Pfam" id="PF01494">
    <property type="entry name" value="FAD_binding_3"/>
    <property type="match status" value="2"/>
</dbReference>
<evidence type="ECO:0000256" key="1">
    <source>
        <dbReference type="ARBA" id="ARBA00007992"/>
    </source>
</evidence>
<evidence type="ECO:0000313" key="7">
    <source>
        <dbReference type="Proteomes" id="UP000823405"/>
    </source>
</evidence>
<dbReference type="InterPro" id="IPR050562">
    <property type="entry name" value="FAD_mOase_fung"/>
</dbReference>
<keyword evidence="4" id="KW-0560">Oxidoreductase</keyword>
<sequence length="531" mass="59475">MSWPADLFPSRSASDIFYALRVVEKEIPYVPPVPQPKTEQIVRKRAPVTEEYVATPLPKIIIVGASIGGLLLAIILEQQGIPYRIFERAKVCEPIESAVFFNAQTAKVFTQLGLNNEIVAAGLKTNCLQIYNEDRVLTHFFDYSLAPQMYGSAGFVLPKPVLYNILLSHVPSAKIIRGTKILSVSSGDSFVTVLQDNGDTAVCDIVVGADGTYSAVRQSIFDQMRKHDVMDPKDKEPMKYSTVCLIGQTRPLSDVEFPIMAKDDCQFIRVLGRNKPYSLTYFTTKQRTITWSITEYLDNNSHDENNPFRTSDWGQATVDLMCEKVKDIPIVAGGYHHATVGYLVELTDRTKIKKVVMEEKVFSKWYYNRTVLLGNACHRLSPSAGSGATNSVLDAVSLANWIVSLPAFSLLEDISYAFQSYQEERVPWVKDSMKSSNFFKKMLAGNFKGKVLRTVSKYGAKPMMRKMMARMGQNQPQLWFMDTIPDRGIMKTAYQNSLHEPPSRVEARRKKVLEEIANGSVGTVSAVAVIV</sequence>
<keyword evidence="2" id="KW-0285">Flavoprotein</keyword>
<name>A0A9P6RIB2_9FUNG</name>
<gene>
    <name evidence="6" type="ORF">BGZ97_012567</name>
</gene>
<dbReference type="PANTHER" id="PTHR47356">
    <property type="entry name" value="FAD-DEPENDENT MONOOXYGENASE ASQG-RELATED"/>
    <property type="match status" value="1"/>
</dbReference>
<dbReference type="InterPro" id="IPR002938">
    <property type="entry name" value="FAD-bd"/>
</dbReference>
<organism evidence="6 7">
    <name type="scientific">Linnemannia gamsii</name>
    <dbReference type="NCBI Taxonomy" id="64522"/>
    <lineage>
        <taxon>Eukaryota</taxon>
        <taxon>Fungi</taxon>
        <taxon>Fungi incertae sedis</taxon>
        <taxon>Mucoromycota</taxon>
        <taxon>Mortierellomycotina</taxon>
        <taxon>Mortierellomycetes</taxon>
        <taxon>Mortierellales</taxon>
        <taxon>Mortierellaceae</taxon>
        <taxon>Linnemannia</taxon>
    </lineage>
</organism>
<dbReference type="GO" id="GO:0071949">
    <property type="term" value="F:FAD binding"/>
    <property type="evidence" value="ECO:0007669"/>
    <property type="project" value="InterPro"/>
</dbReference>
<dbReference type="GO" id="GO:0004497">
    <property type="term" value="F:monooxygenase activity"/>
    <property type="evidence" value="ECO:0007669"/>
    <property type="project" value="InterPro"/>
</dbReference>
<dbReference type="PRINTS" id="PR00420">
    <property type="entry name" value="RNGMNOXGNASE"/>
</dbReference>
<dbReference type="EMBL" id="JAAAIN010000084">
    <property type="protein sequence ID" value="KAG0320904.1"/>
    <property type="molecule type" value="Genomic_DNA"/>
</dbReference>
<dbReference type="InterPro" id="IPR036188">
    <property type="entry name" value="FAD/NAD-bd_sf"/>
</dbReference>
<evidence type="ECO:0000256" key="4">
    <source>
        <dbReference type="ARBA" id="ARBA00023002"/>
    </source>
</evidence>
<dbReference type="Gene3D" id="3.50.50.60">
    <property type="entry name" value="FAD/NAD(P)-binding domain"/>
    <property type="match status" value="1"/>
</dbReference>
<evidence type="ECO:0000313" key="6">
    <source>
        <dbReference type="EMBL" id="KAG0320904.1"/>
    </source>
</evidence>
<feature type="domain" description="FAD-binding" evidence="5">
    <location>
        <begin position="60"/>
        <end position="227"/>
    </location>
</feature>
<keyword evidence="3" id="KW-0274">FAD</keyword>
<protein>
    <recommendedName>
        <fullName evidence="5">FAD-binding domain-containing protein</fullName>
    </recommendedName>
</protein>
<proteinExistence type="inferred from homology"/>
<dbReference type="SUPFAM" id="SSF51905">
    <property type="entry name" value="FAD/NAD(P)-binding domain"/>
    <property type="match status" value="1"/>
</dbReference>
<reference evidence="6" key="1">
    <citation type="journal article" date="2020" name="Fungal Divers.">
        <title>Resolving the Mortierellaceae phylogeny through synthesis of multi-gene phylogenetics and phylogenomics.</title>
        <authorList>
            <person name="Vandepol N."/>
            <person name="Liber J."/>
            <person name="Desiro A."/>
            <person name="Na H."/>
            <person name="Kennedy M."/>
            <person name="Barry K."/>
            <person name="Grigoriev I.V."/>
            <person name="Miller A.N."/>
            <person name="O'Donnell K."/>
            <person name="Stajich J.E."/>
            <person name="Bonito G."/>
        </authorList>
    </citation>
    <scope>NUCLEOTIDE SEQUENCE</scope>
    <source>
        <strain evidence="6">NVP60</strain>
    </source>
</reference>
<comment type="caution">
    <text evidence="6">The sequence shown here is derived from an EMBL/GenBank/DDBJ whole genome shotgun (WGS) entry which is preliminary data.</text>
</comment>
<keyword evidence="7" id="KW-1185">Reference proteome</keyword>
<evidence type="ECO:0000259" key="5">
    <source>
        <dbReference type="Pfam" id="PF01494"/>
    </source>
</evidence>
<dbReference type="Proteomes" id="UP000823405">
    <property type="component" value="Unassembled WGS sequence"/>
</dbReference>
<comment type="similarity">
    <text evidence="1">Belongs to the paxM FAD-dependent monooxygenase family.</text>
</comment>
<feature type="domain" description="FAD-binding" evidence="5">
    <location>
        <begin position="348"/>
        <end position="402"/>
    </location>
</feature>
<dbReference type="OrthoDB" id="655030at2759"/>